<dbReference type="GO" id="GO:0004722">
    <property type="term" value="F:protein serine/threonine phosphatase activity"/>
    <property type="evidence" value="ECO:0007669"/>
    <property type="project" value="TreeGrafter"/>
</dbReference>
<dbReference type="InterPro" id="IPR029033">
    <property type="entry name" value="His_PPase_superfam"/>
</dbReference>
<organism evidence="2 3">
    <name type="scientific">Psychrobacter sanguinis</name>
    <dbReference type="NCBI Taxonomy" id="861445"/>
    <lineage>
        <taxon>Bacteria</taxon>
        <taxon>Pseudomonadati</taxon>
        <taxon>Pseudomonadota</taxon>
        <taxon>Gammaproteobacteria</taxon>
        <taxon>Moraxellales</taxon>
        <taxon>Moraxellaceae</taxon>
        <taxon>Psychrobacter</taxon>
    </lineage>
</organism>
<dbReference type="Proteomes" id="UP000442109">
    <property type="component" value="Unassembled WGS sequence"/>
</dbReference>
<dbReference type="RefSeq" id="WP_011960202.1">
    <property type="nucleotide sequence ID" value="NZ_WFKQ01000002.1"/>
</dbReference>
<dbReference type="SMART" id="SM00855">
    <property type="entry name" value="PGAM"/>
    <property type="match status" value="1"/>
</dbReference>
<dbReference type="AlphaFoldDB" id="A0A844LYT5"/>
<name>A0A844LYT5_9GAMM</name>
<dbReference type="SUPFAM" id="SSF53254">
    <property type="entry name" value="Phosphoglycerate mutase-like"/>
    <property type="match status" value="1"/>
</dbReference>
<dbReference type="PANTHER" id="PTHR20935:SF0">
    <property type="entry name" value="SERINE_THREONINE-PROTEIN PHOSPHATASE PGAM5, MITOCHONDRIAL"/>
    <property type="match status" value="1"/>
</dbReference>
<dbReference type="GO" id="GO:0005737">
    <property type="term" value="C:cytoplasm"/>
    <property type="evidence" value="ECO:0007669"/>
    <property type="project" value="InterPro"/>
</dbReference>
<comment type="caution">
    <text evidence="2">The sequence shown here is derived from an EMBL/GenBank/DDBJ whole genome shotgun (WGS) entry which is preliminary data.</text>
</comment>
<dbReference type="Pfam" id="PF00300">
    <property type="entry name" value="His_Phos_1"/>
    <property type="match status" value="1"/>
</dbReference>
<dbReference type="InterPro" id="IPR013078">
    <property type="entry name" value="His_Pase_superF_clade-1"/>
</dbReference>
<evidence type="ECO:0000313" key="2">
    <source>
        <dbReference type="EMBL" id="MUG31871.1"/>
    </source>
</evidence>
<evidence type="ECO:0000256" key="1">
    <source>
        <dbReference type="ARBA" id="ARBA00022801"/>
    </source>
</evidence>
<dbReference type="PANTHER" id="PTHR20935">
    <property type="entry name" value="PHOSPHOGLYCERATE MUTASE-RELATED"/>
    <property type="match status" value="1"/>
</dbReference>
<dbReference type="GO" id="GO:0090141">
    <property type="term" value="P:positive regulation of mitochondrial fission"/>
    <property type="evidence" value="ECO:0007669"/>
    <property type="project" value="TreeGrafter"/>
</dbReference>
<keyword evidence="1" id="KW-0378">Hydrolase</keyword>
<keyword evidence="3" id="KW-1185">Reference proteome</keyword>
<evidence type="ECO:0000313" key="3">
    <source>
        <dbReference type="Proteomes" id="UP000442109"/>
    </source>
</evidence>
<dbReference type="Gene3D" id="3.40.50.1240">
    <property type="entry name" value="Phosphoglycerate mutase-like"/>
    <property type="match status" value="1"/>
</dbReference>
<dbReference type="InterPro" id="IPR051021">
    <property type="entry name" value="Mito_Ser/Thr_phosphatase"/>
</dbReference>
<accession>A0A844LYT5</accession>
<dbReference type="CDD" id="cd07067">
    <property type="entry name" value="HP_PGM_like"/>
    <property type="match status" value="1"/>
</dbReference>
<dbReference type="NCBIfam" id="TIGR00249">
    <property type="entry name" value="sixA"/>
    <property type="match status" value="1"/>
</dbReference>
<reference evidence="2 3" key="1">
    <citation type="journal article" date="2019" name="PLoS ONE">
        <title>Pup mortality in New Zealand sea lions (Phocarctos hookeri) at Enderby Island, Auckland Islands, 2013-18.</title>
        <authorList>
            <person name="Michael S.A."/>
            <person name="Hayman D.T.S."/>
            <person name="Gray R."/>
            <person name="Zhang J."/>
            <person name="Rogers L."/>
            <person name="Roe W.D."/>
        </authorList>
    </citation>
    <scope>NUCLEOTIDE SEQUENCE [LARGE SCALE GENOMIC DNA]</scope>
    <source>
        <strain evidence="2 3">SM868</strain>
    </source>
</reference>
<protein>
    <submittedName>
        <fullName evidence="2">Phosphohistidine phosphatase SixA</fullName>
    </submittedName>
</protein>
<dbReference type="OrthoDB" id="92610at2"/>
<proteinExistence type="predicted"/>
<sequence length="151" mass="16888">MQVIFMRHGEAQNYNDNDAERQLTQLGQQQAAETAQHLLSQYQPDAFVVSPYVRAQQTLEALRQFAPEIPVIVQPNITPGDDPLQALHSLMDVDGECVVVVCHMPIVAKMAAQLTADEPEPFSLAEARIFETVFIAPNMGHEIGRYVPKQY</sequence>
<dbReference type="EMBL" id="WFKQ01000002">
    <property type="protein sequence ID" value="MUG31871.1"/>
    <property type="molecule type" value="Genomic_DNA"/>
</dbReference>
<dbReference type="GO" id="GO:0101006">
    <property type="term" value="F:protein histidine phosphatase activity"/>
    <property type="evidence" value="ECO:0007669"/>
    <property type="project" value="InterPro"/>
</dbReference>
<dbReference type="InterPro" id="IPR004449">
    <property type="entry name" value="SixA"/>
</dbReference>
<gene>
    <name evidence="2" type="primary">sixA</name>
    <name evidence="2" type="ORF">GB996_03590</name>
</gene>